<comment type="subcellular location">
    <subcellularLocation>
        <location evidence="1">Nucleus</location>
    </subcellularLocation>
</comment>
<dbReference type="EMBL" id="JAACJJ010000056">
    <property type="protein sequence ID" value="KAF5313096.1"/>
    <property type="molecule type" value="Genomic_DNA"/>
</dbReference>
<dbReference type="PANTHER" id="PTHR15741:SF27">
    <property type="entry name" value="TRANSCRIPTION FACTOR AP-4"/>
    <property type="match status" value="1"/>
</dbReference>
<dbReference type="GO" id="GO:0046983">
    <property type="term" value="F:protein dimerization activity"/>
    <property type="evidence" value="ECO:0007669"/>
    <property type="project" value="InterPro"/>
</dbReference>
<dbReference type="PROSITE" id="PS50888">
    <property type="entry name" value="BHLH"/>
    <property type="match status" value="1"/>
</dbReference>
<protein>
    <recommendedName>
        <fullName evidence="8">BHLH domain-containing protein</fullName>
    </recommendedName>
</protein>
<evidence type="ECO:0000256" key="2">
    <source>
        <dbReference type="ARBA" id="ARBA00023015"/>
    </source>
</evidence>
<feature type="compositionally biased region" description="Acidic residues" evidence="7">
    <location>
        <begin position="276"/>
        <end position="286"/>
    </location>
</feature>
<dbReference type="AlphaFoldDB" id="A0A8H5AYN5"/>
<dbReference type="InterPro" id="IPR036638">
    <property type="entry name" value="HLH_DNA-bd_sf"/>
</dbReference>
<feature type="region of interest" description="Disordered" evidence="7">
    <location>
        <begin position="207"/>
        <end position="301"/>
    </location>
</feature>
<keyword evidence="3" id="KW-0238">DNA-binding</keyword>
<dbReference type="Gene3D" id="4.10.280.10">
    <property type="entry name" value="Helix-loop-helix DNA-binding domain"/>
    <property type="match status" value="1"/>
</dbReference>
<name>A0A8H5AYN5_9AGAR</name>
<evidence type="ECO:0000313" key="10">
    <source>
        <dbReference type="Proteomes" id="UP000567179"/>
    </source>
</evidence>
<evidence type="ECO:0000313" key="9">
    <source>
        <dbReference type="EMBL" id="KAF5313096.1"/>
    </source>
</evidence>
<dbReference type="Proteomes" id="UP000567179">
    <property type="component" value="Unassembled WGS sequence"/>
</dbReference>
<gene>
    <name evidence="9" type="ORF">D9619_002665</name>
</gene>
<proteinExistence type="predicted"/>
<organism evidence="9 10">
    <name type="scientific">Psilocybe cf. subviscida</name>
    <dbReference type="NCBI Taxonomy" id="2480587"/>
    <lineage>
        <taxon>Eukaryota</taxon>
        <taxon>Fungi</taxon>
        <taxon>Dikarya</taxon>
        <taxon>Basidiomycota</taxon>
        <taxon>Agaricomycotina</taxon>
        <taxon>Agaricomycetes</taxon>
        <taxon>Agaricomycetidae</taxon>
        <taxon>Agaricales</taxon>
        <taxon>Agaricineae</taxon>
        <taxon>Strophariaceae</taxon>
        <taxon>Psilocybe</taxon>
    </lineage>
</organism>
<feature type="compositionally biased region" description="Low complexity" evidence="7">
    <location>
        <begin position="207"/>
        <end position="221"/>
    </location>
</feature>
<evidence type="ECO:0000256" key="1">
    <source>
        <dbReference type="ARBA" id="ARBA00004123"/>
    </source>
</evidence>
<dbReference type="InterPro" id="IPR052207">
    <property type="entry name" value="Max-like/E-box_TFs"/>
</dbReference>
<evidence type="ECO:0000256" key="3">
    <source>
        <dbReference type="ARBA" id="ARBA00023125"/>
    </source>
</evidence>
<keyword evidence="4" id="KW-0804">Transcription</keyword>
<evidence type="ECO:0000256" key="6">
    <source>
        <dbReference type="SAM" id="Coils"/>
    </source>
</evidence>
<keyword evidence="10" id="KW-1185">Reference proteome</keyword>
<dbReference type="GO" id="GO:0005634">
    <property type="term" value="C:nucleus"/>
    <property type="evidence" value="ECO:0007669"/>
    <property type="project" value="UniProtKB-SubCell"/>
</dbReference>
<feature type="coiled-coil region" evidence="6">
    <location>
        <begin position="315"/>
        <end position="376"/>
    </location>
</feature>
<keyword evidence="5" id="KW-0539">Nucleus</keyword>
<evidence type="ECO:0000256" key="7">
    <source>
        <dbReference type="SAM" id="MobiDB-lite"/>
    </source>
</evidence>
<feature type="domain" description="BHLH" evidence="8">
    <location>
        <begin position="309"/>
        <end position="359"/>
    </location>
</feature>
<dbReference type="InterPro" id="IPR011598">
    <property type="entry name" value="bHLH_dom"/>
</dbReference>
<reference evidence="9 10" key="1">
    <citation type="journal article" date="2020" name="ISME J.">
        <title>Uncovering the hidden diversity of litter-decomposition mechanisms in mushroom-forming fungi.</title>
        <authorList>
            <person name="Floudas D."/>
            <person name="Bentzer J."/>
            <person name="Ahren D."/>
            <person name="Johansson T."/>
            <person name="Persson P."/>
            <person name="Tunlid A."/>
        </authorList>
    </citation>
    <scope>NUCLEOTIDE SEQUENCE [LARGE SCALE GENOMIC DNA]</scope>
    <source>
        <strain evidence="9 10">CBS 101986</strain>
    </source>
</reference>
<dbReference type="Pfam" id="PF00010">
    <property type="entry name" value="HLH"/>
    <property type="match status" value="1"/>
</dbReference>
<dbReference type="OrthoDB" id="5778525at2759"/>
<keyword evidence="6" id="KW-0175">Coiled coil</keyword>
<accession>A0A8H5AYN5</accession>
<keyword evidence="2" id="KW-0805">Transcription regulation</keyword>
<dbReference type="GO" id="GO:0000978">
    <property type="term" value="F:RNA polymerase II cis-regulatory region sequence-specific DNA binding"/>
    <property type="evidence" value="ECO:0007669"/>
    <property type="project" value="TreeGrafter"/>
</dbReference>
<dbReference type="CDD" id="cd00083">
    <property type="entry name" value="bHLH_SF"/>
    <property type="match status" value="1"/>
</dbReference>
<sequence>MNISVGIEGDPYEVCLEMEGTSIAAFGASRRAWAEIRVKLNQTPPVNELICLMPAIYIILWPLCPKSSSSSPLFLPHLPCPPSALLPLAMSASTSTFASGFDFDAHKYDSSLDSTTTYMDNGLDYFRYPPSPRGSVNPSMLSSDSGSNMDLNTLNSMHDFAAYSSAFDLSPRPFTPPEPTMSDMGSISPQTVFYSLAPAAELTDGFMPPAMMSAPQPQAPSVRAGRSRSPNYGPQAAAPRATARFNPMAIPASRANSRVQAAATTRRKASKRQSDDFDSDDDEDEEFHPAGNAEPIDSLPLDAAARREAVRRQRIESEQRRRDELREGYAKLKDVLPHTNQKISKVSILDRATTRIKELEALNMAIELKYHEKEEEAKRNRVMCETLMLRVHQASTMV</sequence>
<comment type="caution">
    <text evidence="9">The sequence shown here is derived from an EMBL/GenBank/DDBJ whole genome shotgun (WGS) entry which is preliminary data.</text>
</comment>
<dbReference type="SMART" id="SM00353">
    <property type="entry name" value="HLH"/>
    <property type="match status" value="1"/>
</dbReference>
<dbReference type="PANTHER" id="PTHR15741">
    <property type="entry name" value="BASIC HELIX-LOOP-HELIX ZIP TRANSCRIPTION FACTOR"/>
    <property type="match status" value="1"/>
</dbReference>
<dbReference type="SUPFAM" id="SSF47459">
    <property type="entry name" value="HLH, helix-loop-helix DNA-binding domain"/>
    <property type="match status" value="1"/>
</dbReference>
<evidence type="ECO:0000256" key="5">
    <source>
        <dbReference type="ARBA" id="ARBA00023242"/>
    </source>
</evidence>
<evidence type="ECO:0000256" key="4">
    <source>
        <dbReference type="ARBA" id="ARBA00023163"/>
    </source>
</evidence>
<dbReference type="GO" id="GO:0000981">
    <property type="term" value="F:DNA-binding transcription factor activity, RNA polymerase II-specific"/>
    <property type="evidence" value="ECO:0007669"/>
    <property type="project" value="TreeGrafter"/>
</dbReference>
<evidence type="ECO:0000259" key="8">
    <source>
        <dbReference type="PROSITE" id="PS50888"/>
    </source>
</evidence>